<feature type="region of interest" description="Disordered" evidence="1">
    <location>
        <begin position="45"/>
        <end position="67"/>
    </location>
</feature>
<dbReference type="EMBL" id="LOCL01000052">
    <property type="protein sequence ID" value="KUF14821.1"/>
    <property type="molecule type" value="Genomic_DNA"/>
</dbReference>
<reference evidence="2 3" key="1">
    <citation type="submission" date="2015-12" db="EMBL/GenBank/DDBJ databases">
        <title>Draft genome sequence of Streptomyces silvensis ATCC 53525, a producer of novel hormone antagonists.</title>
        <authorList>
            <person name="Johnston C.W."/>
            <person name="Li Y."/>
            <person name="Magarvey N.A."/>
        </authorList>
    </citation>
    <scope>NUCLEOTIDE SEQUENCE [LARGE SCALE GENOMIC DNA]</scope>
    <source>
        <strain evidence="2 3">ATCC 53525</strain>
    </source>
</reference>
<dbReference type="STRING" id="1765722.AT728_35645"/>
<proteinExistence type="predicted"/>
<comment type="caution">
    <text evidence="2">The sequence shown here is derived from an EMBL/GenBank/DDBJ whole genome shotgun (WGS) entry which is preliminary data.</text>
</comment>
<keyword evidence="3" id="KW-1185">Reference proteome</keyword>
<accession>A0A0W7WW48</accession>
<dbReference type="AlphaFoldDB" id="A0A0W7WW48"/>
<name>A0A0W7WW48_9ACTN</name>
<evidence type="ECO:0000313" key="2">
    <source>
        <dbReference type="EMBL" id="KUF14821.1"/>
    </source>
</evidence>
<gene>
    <name evidence="2" type="ORF">AT728_35645</name>
</gene>
<protein>
    <submittedName>
        <fullName evidence="2">Uncharacterized protein</fullName>
    </submittedName>
</protein>
<sequence>MAYFDAAEHVGARGVSARDLAELHDDRLPASVYFTDTLRLRRPGFTRRLRTPDASTPGSLPPGLTRC</sequence>
<evidence type="ECO:0000256" key="1">
    <source>
        <dbReference type="SAM" id="MobiDB-lite"/>
    </source>
</evidence>
<organism evidence="2 3">
    <name type="scientific">Streptomyces silvensis</name>
    <dbReference type="NCBI Taxonomy" id="1765722"/>
    <lineage>
        <taxon>Bacteria</taxon>
        <taxon>Bacillati</taxon>
        <taxon>Actinomycetota</taxon>
        <taxon>Actinomycetes</taxon>
        <taxon>Kitasatosporales</taxon>
        <taxon>Streptomycetaceae</taxon>
        <taxon>Streptomyces</taxon>
    </lineage>
</organism>
<evidence type="ECO:0000313" key="3">
    <source>
        <dbReference type="Proteomes" id="UP000054804"/>
    </source>
</evidence>
<dbReference type="Proteomes" id="UP000054804">
    <property type="component" value="Unassembled WGS sequence"/>
</dbReference>